<comment type="caution">
    <text evidence="2">The sequence shown here is derived from an EMBL/GenBank/DDBJ whole genome shotgun (WGS) entry which is preliminary data.</text>
</comment>
<evidence type="ECO:0000313" key="3">
    <source>
        <dbReference type="Proteomes" id="UP000192247"/>
    </source>
</evidence>
<protein>
    <submittedName>
        <fullName evidence="2">Uncharacterized protein</fullName>
    </submittedName>
</protein>
<gene>
    <name evidence="2" type="ORF">BIW11_10142</name>
</gene>
<feature type="region of interest" description="Disordered" evidence="1">
    <location>
        <begin position="96"/>
        <end position="149"/>
    </location>
</feature>
<proteinExistence type="predicted"/>
<evidence type="ECO:0000256" key="1">
    <source>
        <dbReference type="SAM" id="MobiDB-lite"/>
    </source>
</evidence>
<accession>A0A1V9XH06</accession>
<dbReference type="EMBL" id="MNPL01011016">
    <property type="protein sequence ID" value="OQR72814.1"/>
    <property type="molecule type" value="Genomic_DNA"/>
</dbReference>
<feature type="compositionally biased region" description="Polar residues" evidence="1">
    <location>
        <begin position="53"/>
        <end position="77"/>
    </location>
</feature>
<reference evidence="2 3" key="1">
    <citation type="journal article" date="2017" name="Gigascience">
        <title>Draft genome of the honey bee ectoparasitic mite, Tropilaelaps mercedesae, is shaped by the parasitic life history.</title>
        <authorList>
            <person name="Dong X."/>
            <person name="Armstrong S.D."/>
            <person name="Xia D."/>
            <person name="Makepeace B.L."/>
            <person name="Darby A.C."/>
            <person name="Kadowaki T."/>
        </authorList>
    </citation>
    <scope>NUCLEOTIDE SEQUENCE [LARGE SCALE GENOMIC DNA]</scope>
    <source>
        <strain evidence="2">Wuxi-XJTLU</strain>
    </source>
</reference>
<dbReference type="InParanoid" id="A0A1V9XH06"/>
<dbReference type="Proteomes" id="UP000192247">
    <property type="component" value="Unassembled WGS sequence"/>
</dbReference>
<keyword evidence="3" id="KW-1185">Reference proteome</keyword>
<sequence>MTITYADLIHSTVALLHDSVLPHLPPQQIFRQLCQERTRTLVVLRDIEEAQRELSNSKSSQRLESLNNNTDTSPLQSQMMRSLRVGNIGKPWQKIVPSLSAGSDGNGLSGPASVSSPEDEAAIESDHGAQVAGTASTAASDTTQSPVDNRQWVSWATMYASYALTE</sequence>
<dbReference type="AlphaFoldDB" id="A0A1V9XH06"/>
<name>A0A1V9XH06_9ACAR</name>
<feature type="compositionally biased region" description="Low complexity" evidence="1">
    <location>
        <begin position="132"/>
        <end position="145"/>
    </location>
</feature>
<feature type="region of interest" description="Disordered" evidence="1">
    <location>
        <begin position="52"/>
        <end position="77"/>
    </location>
</feature>
<organism evidence="2 3">
    <name type="scientific">Tropilaelaps mercedesae</name>
    <dbReference type="NCBI Taxonomy" id="418985"/>
    <lineage>
        <taxon>Eukaryota</taxon>
        <taxon>Metazoa</taxon>
        <taxon>Ecdysozoa</taxon>
        <taxon>Arthropoda</taxon>
        <taxon>Chelicerata</taxon>
        <taxon>Arachnida</taxon>
        <taxon>Acari</taxon>
        <taxon>Parasitiformes</taxon>
        <taxon>Mesostigmata</taxon>
        <taxon>Gamasina</taxon>
        <taxon>Dermanyssoidea</taxon>
        <taxon>Laelapidae</taxon>
        <taxon>Tropilaelaps</taxon>
    </lineage>
</organism>
<evidence type="ECO:0000313" key="2">
    <source>
        <dbReference type="EMBL" id="OQR72814.1"/>
    </source>
</evidence>